<sequence length="141" mass="15988">MDQGASQLYANISFIVHVLSVKVNVFPPRFTKHPALFSGWIQENQPSGSFVYSERSLKSKLKLDAMDSEGLNVFYTIIGGSGFGLFNIDNDGYVYSMRELDAEAVQDEDGYWLVVYAVESFHHARRSRSNPQMLRIDNKLT</sequence>
<dbReference type="Gene3D" id="2.60.40.60">
    <property type="entry name" value="Cadherins"/>
    <property type="match status" value="1"/>
</dbReference>
<reference evidence="4" key="2">
    <citation type="submission" date="2023-11" db="UniProtKB">
        <authorList>
            <consortium name="WormBaseParasite"/>
        </authorList>
    </citation>
    <scope>IDENTIFICATION</scope>
</reference>
<dbReference type="InterPro" id="IPR015919">
    <property type="entry name" value="Cadherin-like_sf"/>
</dbReference>
<accession>A0AA85JUQ9</accession>
<dbReference type="CDD" id="cd11304">
    <property type="entry name" value="Cadherin_repeat"/>
    <property type="match status" value="1"/>
</dbReference>
<keyword evidence="3" id="KW-1185">Reference proteome</keyword>
<evidence type="ECO:0000313" key="4">
    <source>
        <dbReference type="WBParaSite" id="TREG1_43780.1"/>
    </source>
</evidence>
<protein>
    <recommendedName>
        <fullName evidence="2">Cadherin domain-containing protein</fullName>
    </recommendedName>
</protein>
<dbReference type="WBParaSite" id="TREG1_43780.1">
    <property type="protein sequence ID" value="TREG1_43780.1"/>
    <property type="gene ID" value="TREG1_43780"/>
</dbReference>
<dbReference type="SUPFAM" id="SSF49313">
    <property type="entry name" value="Cadherin-like"/>
    <property type="match status" value="1"/>
</dbReference>
<dbReference type="Proteomes" id="UP000050795">
    <property type="component" value="Unassembled WGS sequence"/>
</dbReference>
<feature type="domain" description="Cadherin" evidence="2">
    <location>
        <begin position="33"/>
        <end position="136"/>
    </location>
</feature>
<name>A0AA85JUQ9_TRIRE</name>
<dbReference type="GO" id="GO:0007156">
    <property type="term" value="P:homophilic cell adhesion via plasma membrane adhesion molecules"/>
    <property type="evidence" value="ECO:0007669"/>
    <property type="project" value="InterPro"/>
</dbReference>
<reference evidence="3" key="1">
    <citation type="submission" date="2022-06" db="EMBL/GenBank/DDBJ databases">
        <authorList>
            <person name="Berger JAMES D."/>
            <person name="Berger JAMES D."/>
        </authorList>
    </citation>
    <scope>NUCLEOTIDE SEQUENCE [LARGE SCALE GENOMIC DNA]</scope>
</reference>
<organism evidence="3 4">
    <name type="scientific">Trichobilharzia regenti</name>
    <name type="common">Nasal bird schistosome</name>
    <dbReference type="NCBI Taxonomy" id="157069"/>
    <lineage>
        <taxon>Eukaryota</taxon>
        <taxon>Metazoa</taxon>
        <taxon>Spiralia</taxon>
        <taxon>Lophotrochozoa</taxon>
        <taxon>Platyhelminthes</taxon>
        <taxon>Trematoda</taxon>
        <taxon>Digenea</taxon>
        <taxon>Strigeidida</taxon>
        <taxon>Schistosomatoidea</taxon>
        <taxon>Schistosomatidae</taxon>
        <taxon>Trichobilharzia</taxon>
    </lineage>
</organism>
<dbReference type="InterPro" id="IPR002126">
    <property type="entry name" value="Cadherin-like_dom"/>
</dbReference>
<evidence type="ECO:0000313" key="3">
    <source>
        <dbReference type="Proteomes" id="UP000050795"/>
    </source>
</evidence>
<dbReference type="GO" id="GO:0005509">
    <property type="term" value="F:calcium ion binding"/>
    <property type="evidence" value="ECO:0007669"/>
    <property type="project" value="UniProtKB-UniRule"/>
</dbReference>
<dbReference type="AlphaFoldDB" id="A0AA85JUQ9"/>
<keyword evidence="1" id="KW-0106">Calcium</keyword>
<evidence type="ECO:0000256" key="1">
    <source>
        <dbReference type="PROSITE-ProRule" id="PRU00043"/>
    </source>
</evidence>
<evidence type="ECO:0000259" key="2">
    <source>
        <dbReference type="PROSITE" id="PS50268"/>
    </source>
</evidence>
<dbReference type="PROSITE" id="PS50268">
    <property type="entry name" value="CADHERIN_2"/>
    <property type="match status" value="1"/>
</dbReference>
<proteinExistence type="predicted"/>
<dbReference type="GO" id="GO:0016020">
    <property type="term" value="C:membrane"/>
    <property type="evidence" value="ECO:0007669"/>
    <property type="project" value="InterPro"/>
</dbReference>